<feature type="domain" description="Phosphoribosyltransferase" evidence="2">
    <location>
        <begin position="139"/>
        <end position="229"/>
    </location>
</feature>
<keyword evidence="3" id="KW-0328">Glycosyltransferase</keyword>
<dbReference type="Pfam" id="PF00156">
    <property type="entry name" value="Pribosyltran"/>
    <property type="match status" value="1"/>
</dbReference>
<evidence type="ECO:0000259" key="2">
    <source>
        <dbReference type="Pfam" id="PF00156"/>
    </source>
</evidence>
<reference evidence="4" key="1">
    <citation type="submission" date="2017-02" db="EMBL/GenBank/DDBJ databases">
        <authorList>
            <person name="Dridi B."/>
        </authorList>
    </citation>
    <scope>NUCLEOTIDE SEQUENCE [LARGE SCALE GENOMIC DNA]</scope>
    <source>
        <strain evidence="4">bH819</strain>
    </source>
</reference>
<dbReference type="InterPro" id="IPR029057">
    <property type="entry name" value="PRTase-like"/>
</dbReference>
<dbReference type="OrthoDB" id="9779910at2"/>
<keyword evidence="3" id="KW-0808">Transferase</keyword>
<dbReference type="InterPro" id="IPR051910">
    <property type="entry name" value="ComF/GntX_DNA_util-trans"/>
</dbReference>
<dbReference type="InterPro" id="IPR000836">
    <property type="entry name" value="PRTase_dom"/>
</dbReference>
<proteinExistence type="inferred from homology"/>
<organism evidence="3 4">
    <name type="scientific">Vagococcus fluvialis bH819</name>
    <dbReference type="NCBI Taxonomy" id="1255619"/>
    <lineage>
        <taxon>Bacteria</taxon>
        <taxon>Bacillati</taxon>
        <taxon>Bacillota</taxon>
        <taxon>Bacilli</taxon>
        <taxon>Lactobacillales</taxon>
        <taxon>Enterococcaceae</taxon>
        <taxon>Vagococcus</taxon>
    </lineage>
</organism>
<dbReference type="PANTHER" id="PTHR47505">
    <property type="entry name" value="DNA UTILIZATION PROTEIN YHGH"/>
    <property type="match status" value="1"/>
</dbReference>
<dbReference type="CDD" id="cd06223">
    <property type="entry name" value="PRTases_typeI"/>
    <property type="match status" value="1"/>
</dbReference>
<dbReference type="PANTHER" id="PTHR47505:SF1">
    <property type="entry name" value="DNA UTILIZATION PROTEIN YHGH"/>
    <property type="match status" value="1"/>
</dbReference>
<dbReference type="EMBL" id="FWFD01000015">
    <property type="protein sequence ID" value="SLM86434.1"/>
    <property type="molecule type" value="Genomic_DNA"/>
</dbReference>
<name>A0A1X6WQ51_9ENTE</name>
<gene>
    <name evidence="3" type="ORF">FM121_10105</name>
</gene>
<dbReference type="AlphaFoldDB" id="A0A1X6WQ51"/>
<dbReference type="Gene3D" id="3.40.50.2020">
    <property type="match status" value="1"/>
</dbReference>
<sequence>MICRFCQREMMKQLTLTQMLSLKPIFSNYCCESCYLEIEKVDFRSGNFCQYCHEKLENGKEVCHDCKIWEKNYSPFMLDHHYLYEHNDKMSDYFREYKFLGDIRMGDAFSGDINRSLKSFINHNFIVVPIPVSKKRLKSRGFNQVEEFLTQADIPYEKLLSKKREVSSQSEKTREERLKMKQPFFISKKNKEKVRNQSILIVDDVYTTGRTTLYAYEKLIECHPLEIKSFSITR</sequence>
<dbReference type="Proteomes" id="UP000195918">
    <property type="component" value="Unassembled WGS sequence"/>
</dbReference>
<dbReference type="SUPFAM" id="SSF53271">
    <property type="entry name" value="PRTase-like"/>
    <property type="match status" value="1"/>
</dbReference>
<accession>A0A1X6WQ51</accession>
<keyword evidence="4" id="KW-1185">Reference proteome</keyword>
<comment type="similarity">
    <text evidence="1">Belongs to the ComF/GntX family.</text>
</comment>
<evidence type="ECO:0000313" key="4">
    <source>
        <dbReference type="Proteomes" id="UP000195918"/>
    </source>
</evidence>
<protein>
    <submittedName>
        <fullName evidence="3">Competence protein F homolog, phosphoribosyltransferase domain protein YhgH required for utilization of DNA as sole source of carbon and energy</fullName>
    </submittedName>
</protein>
<evidence type="ECO:0000256" key="1">
    <source>
        <dbReference type="ARBA" id="ARBA00008007"/>
    </source>
</evidence>
<dbReference type="GO" id="GO:0016757">
    <property type="term" value="F:glycosyltransferase activity"/>
    <property type="evidence" value="ECO:0007669"/>
    <property type="project" value="UniProtKB-KW"/>
</dbReference>
<dbReference type="RefSeq" id="WP_086952062.1">
    <property type="nucleotide sequence ID" value="NZ_FWFD01000015.1"/>
</dbReference>
<evidence type="ECO:0000313" key="3">
    <source>
        <dbReference type="EMBL" id="SLM86434.1"/>
    </source>
</evidence>